<organism evidence="1 2">
    <name type="scientific">Aspergillus pseudoustus</name>
    <dbReference type="NCBI Taxonomy" id="1810923"/>
    <lineage>
        <taxon>Eukaryota</taxon>
        <taxon>Fungi</taxon>
        <taxon>Dikarya</taxon>
        <taxon>Ascomycota</taxon>
        <taxon>Pezizomycotina</taxon>
        <taxon>Eurotiomycetes</taxon>
        <taxon>Eurotiomycetidae</taxon>
        <taxon>Eurotiales</taxon>
        <taxon>Aspergillaceae</taxon>
        <taxon>Aspergillus</taxon>
        <taxon>Aspergillus subgen. Nidulantes</taxon>
    </lineage>
</organism>
<protein>
    <recommendedName>
        <fullName evidence="3">Secreted protein</fullName>
    </recommendedName>
</protein>
<proteinExistence type="predicted"/>
<dbReference type="EMBL" id="JBFXLU010000443">
    <property type="protein sequence ID" value="KAL2826371.1"/>
    <property type="molecule type" value="Genomic_DNA"/>
</dbReference>
<evidence type="ECO:0008006" key="3">
    <source>
        <dbReference type="Google" id="ProtNLM"/>
    </source>
</evidence>
<evidence type="ECO:0000313" key="1">
    <source>
        <dbReference type="EMBL" id="KAL2826371.1"/>
    </source>
</evidence>
<evidence type="ECO:0000313" key="2">
    <source>
        <dbReference type="Proteomes" id="UP001610446"/>
    </source>
</evidence>
<dbReference type="Proteomes" id="UP001610446">
    <property type="component" value="Unassembled WGS sequence"/>
</dbReference>
<name>A0ABR4IF25_9EURO</name>
<keyword evidence="2" id="KW-1185">Reference proteome</keyword>
<sequence length="88" mass="10197">MLSKKAKQLSLSLTAFFARIILVFQNCSSLVHWVTVPRMGTSRLQRVARDSPPPLPLRRWLELALFDPRVTVWVVPENQADQTLLFFF</sequence>
<comment type="caution">
    <text evidence="1">The sequence shown here is derived from an EMBL/GenBank/DDBJ whole genome shotgun (WGS) entry which is preliminary data.</text>
</comment>
<reference evidence="1 2" key="1">
    <citation type="submission" date="2024-07" db="EMBL/GenBank/DDBJ databases">
        <title>Section-level genome sequencing and comparative genomics of Aspergillus sections Usti and Cavernicolus.</title>
        <authorList>
            <consortium name="Lawrence Berkeley National Laboratory"/>
            <person name="Nybo J.L."/>
            <person name="Vesth T.C."/>
            <person name="Theobald S."/>
            <person name="Frisvad J.C."/>
            <person name="Larsen T.O."/>
            <person name="Kjaerboelling I."/>
            <person name="Rothschild-Mancinelli K."/>
            <person name="Lyhne E.K."/>
            <person name="Kogle M.E."/>
            <person name="Barry K."/>
            <person name="Clum A."/>
            <person name="Na H."/>
            <person name="Ledsgaard L."/>
            <person name="Lin J."/>
            <person name="Lipzen A."/>
            <person name="Kuo A."/>
            <person name="Riley R."/>
            <person name="Mondo S."/>
            <person name="Labutti K."/>
            <person name="Haridas S."/>
            <person name="Pangalinan J."/>
            <person name="Salamov A.A."/>
            <person name="Simmons B.A."/>
            <person name="Magnuson J.K."/>
            <person name="Chen J."/>
            <person name="Drula E."/>
            <person name="Henrissat B."/>
            <person name="Wiebenga A."/>
            <person name="Lubbers R.J."/>
            <person name="Gomes A.C."/>
            <person name="Makela M.R."/>
            <person name="Stajich J."/>
            <person name="Grigoriev I.V."/>
            <person name="Mortensen U.H."/>
            <person name="De Vries R.P."/>
            <person name="Baker S.E."/>
            <person name="Andersen M.R."/>
        </authorList>
    </citation>
    <scope>NUCLEOTIDE SEQUENCE [LARGE SCALE GENOMIC DNA]</scope>
    <source>
        <strain evidence="1 2">CBS 123904</strain>
    </source>
</reference>
<gene>
    <name evidence="1" type="ORF">BJY01DRAFT_229748</name>
</gene>
<accession>A0ABR4IF25</accession>